<dbReference type="EMBL" id="VIFM01000089">
    <property type="protein sequence ID" value="TQF13758.1"/>
    <property type="molecule type" value="Genomic_DNA"/>
</dbReference>
<sequence length="141" mass="15975">MLAKEEYVEVEWRDRTLLMTCVVCSGSLMCVAVSKKRWLSLVKNGERGEEWIVDVAATMGIGTLVIVDDPPDDFLGSVVPFEQTWVILPRRRWGEMEPLTVLNDSKRDALPKMRSLQPTGRAVGTFQEYRERLDSEVPGSC</sequence>
<evidence type="ECO:0000313" key="1">
    <source>
        <dbReference type="EMBL" id="TQF13758.1"/>
    </source>
</evidence>
<dbReference type="Proteomes" id="UP000315369">
    <property type="component" value="Unassembled WGS sequence"/>
</dbReference>
<proteinExistence type="predicted"/>
<protein>
    <submittedName>
        <fullName evidence="1">Uncharacterized protein</fullName>
    </submittedName>
</protein>
<keyword evidence="2" id="KW-1185">Reference proteome</keyword>
<evidence type="ECO:0000313" key="2">
    <source>
        <dbReference type="Proteomes" id="UP000315369"/>
    </source>
</evidence>
<dbReference type="AlphaFoldDB" id="A0A540WXN0"/>
<gene>
    <name evidence="1" type="ORF">FJV41_22190</name>
</gene>
<comment type="caution">
    <text evidence="1">The sequence shown here is derived from an EMBL/GenBank/DDBJ whole genome shotgun (WGS) entry which is preliminary data.</text>
</comment>
<accession>A0A540WXN0</accession>
<organism evidence="1 2">
    <name type="scientific">Myxococcus llanfairpwllgwyngyllgogerychwyrndrobwllllantysiliogogogochensis</name>
    <dbReference type="NCBI Taxonomy" id="2590453"/>
    <lineage>
        <taxon>Bacteria</taxon>
        <taxon>Pseudomonadati</taxon>
        <taxon>Myxococcota</taxon>
        <taxon>Myxococcia</taxon>
        <taxon>Myxococcales</taxon>
        <taxon>Cystobacterineae</taxon>
        <taxon>Myxococcaceae</taxon>
        <taxon>Myxococcus</taxon>
    </lineage>
</organism>
<name>A0A540WXN0_9BACT</name>
<dbReference type="RefSeq" id="WP_141644530.1">
    <property type="nucleotide sequence ID" value="NZ_VIFM01000089.1"/>
</dbReference>
<reference evidence="1 2" key="1">
    <citation type="submission" date="2019-06" db="EMBL/GenBank/DDBJ databases">
        <authorList>
            <person name="Livingstone P."/>
            <person name="Whitworth D."/>
        </authorList>
    </citation>
    <scope>NUCLEOTIDE SEQUENCE [LARGE SCALE GENOMIC DNA]</scope>
    <source>
        <strain evidence="1 2">AM401</strain>
    </source>
</reference>